<sequence length="51" mass="5530">AGFFEEARAKNDAGGDAENEDPVALDDIPIPGKISTEEFQEFIGMDDDLQT</sequence>
<dbReference type="AlphaFoldDB" id="A0A7T8GYD3"/>
<organism evidence="2 3">
    <name type="scientific">Caligus rogercresseyi</name>
    <name type="common">Sea louse</name>
    <dbReference type="NCBI Taxonomy" id="217165"/>
    <lineage>
        <taxon>Eukaryota</taxon>
        <taxon>Metazoa</taxon>
        <taxon>Ecdysozoa</taxon>
        <taxon>Arthropoda</taxon>
        <taxon>Crustacea</taxon>
        <taxon>Multicrustacea</taxon>
        <taxon>Hexanauplia</taxon>
        <taxon>Copepoda</taxon>
        <taxon>Siphonostomatoida</taxon>
        <taxon>Caligidae</taxon>
        <taxon>Caligus</taxon>
    </lineage>
</organism>
<feature type="region of interest" description="Disordered" evidence="1">
    <location>
        <begin position="1"/>
        <end position="30"/>
    </location>
</feature>
<accession>A0A7T8GYD3</accession>
<protein>
    <submittedName>
        <fullName evidence="2">Uncharacterized protein</fullName>
    </submittedName>
</protein>
<feature type="compositionally biased region" description="Basic and acidic residues" evidence="1">
    <location>
        <begin position="1"/>
        <end position="13"/>
    </location>
</feature>
<keyword evidence="3" id="KW-1185">Reference proteome</keyword>
<feature type="non-terminal residue" evidence="2">
    <location>
        <position position="1"/>
    </location>
</feature>
<evidence type="ECO:0000256" key="1">
    <source>
        <dbReference type="SAM" id="MobiDB-lite"/>
    </source>
</evidence>
<feature type="compositionally biased region" description="Acidic residues" evidence="1">
    <location>
        <begin position="15"/>
        <end position="24"/>
    </location>
</feature>
<proteinExistence type="predicted"/>
<evidence type="ECO:0000313" key="2">
    <source>
        <dbReference type="EMBL" id="QQP40098.1"/>
    </source>
</evidence>
<feature type="non-terminal residue" evidence="2">
    <location>
        <position position="51"/>
    </location>
</feature>
<reference evidence="3" key="1">
    <citation type="submission" date="2021-01" db="EMBL/GenBank/DDBJ databases">
        <title>Caligus Genome Assembly.</title>
        <authorList>
            <person name="Gallardo-Escarate C."/>
        </authorList>
    </citation>
    <scope>NUCLEOTIDE SEQUENCE [LARGE SCALE GENOMIC DNA]</scope>
</reference>
<name>A0A7T8GYD3_CALRO</name>
<dbReference type="EMBL" id="CP045898">
    <property type="protein sequence ID" value="QQP40098.1"/>
    <property type="molecule type" value="Genomic_DNA"/>
</dbReference>
<evidence type="ECO:0000313" key="3">
    <source>
        <dbReference type="Proteomes" id="UP000595437"/>
    </source>
</evidence>
<dbReference type="Proteomes" id="UP000595437">
    <property type="component" value="Chromosome 9"/>
</dbReference>
<gene>
    <name evidence="2" type="ORF">FKW44_014034</name>
</gene>